<organism evidence="11 12">
    <name type="scientific">Pararhodospirillum photometricum DSM 122</name>
    <dbReference type="NCBI Taxonomy" id="1150469"/>
    <lineage>
        <taxon>Bacteria</taxon>
        <taxon>Pseudomonadati</taxon>
        <taxon>Pseudomonadota</taxon>
        <taxon>Alphaproteobacteria</taxon>
        <taxon>Rhodospirillales</taxon>
        <taxon>Rhodospirillaceae</taxon>
        <taxon>Pararhodospirillum</taxon>
    </lineage>
</organism>
<protein>
    <submittedName>
        <fullName evidence="11">ABC transporter, ATP-binding protein</fullName>
    </submittedName>
</protein>
<evidence type="ECO:0000256" key="1">
    <source>
        <dbReference type="ARBA" id="ARBA00004141"/>
    </source>
</evidence>
<dbReference type="AlphaFoldDB" id="H6SPV2"/>
<dbReference type="PANTHER" id="PTHR43038">
    <property type="entry name" value="ATP-BINDING CASSETTE, SUB-FAMILY H, MEMBER 1"/>
    <property type="match status" value="1"/>
</dbReference>
<sequence>MRSQISGAEPRMSQLGRRAVLSPPPPALSSEIRLEGVSLRYGATLALDGVSLCLPGGQTIGVIGPDGVGKSTLFSLIAGARRGQVGGVRVLGGDMADARHRARVCPRIAFMPQGLGRNLYATLSVVENLEFFAGLFGQGKDERASRIDTLLTKTGLQAFRERPAGKLSGGMKQKLGLCCALIHDPDLLILDEPTTGVDPLSRGQFWDLVEQIRATRPGMSILVATAYMEEAARFELLVAMHAGRIIAQGSPAALLARTEAATLEEAFIALMPEEQRRRHRPVVIGPRPADTAHDVVIEARGLTARFGTFTAVDHVDFRIERGEIFGFLGSNGCGKTTTMKMLTGLLKASDGEAWLFGGRVATVDRALRRRVGYMTQAFSLYAELSVKNNLFLHAQLFSVPADEIPARVHEMIERFDLGGVVDALPDSLPLGVRQRLSLAVAMVHKPDVLILDEPTSGVDPIARDQFWQRIADLSRHDHVTIFISTHFMNEAARCDRISLMHAGRVLVCDTPAGVMAREGATTLEAAFIGALTAAGGNAPPPQAAPNTAKDGAPAPFPWGAAGSARFSMRRLGCYTRCETLELRRDPLRATLALLGTVILMLIMGYGLSLDVDNVPFAVLDHDDTALSRDYVLALAGSSSFVEQPPLLDEADLERRLRSGTIAVAIEFPPGFGRSVDRATPVEIGVWVDGAMPQRGETIQSYLQALHAGWVSDTARRRLGTRPKGSPVVVEIRFRYNPDVISVVALAPAMIPLLLLMIPAMLTALSVVREKELGSIVNLYVTPVTRSEFLIGKQLPYLALSMVNFALMTLLVTVVFQVPLTGSLMFLSTAALIYGVAATALGLVMSTFMRSQISAVLGTAIGTLIPALQYAGLINPVSSLEGVGAVIGRIFPATYFLIITRGTFSKALGFADLWPFLLPLAASAVVLMGLCIALLKKQEK</sequence>
<dbReference type="InterPro" id="IPR017871">
    <property type="entry name" value="ABC_transporter-like_CS"/>
</dbReference>
<dbReference type="InterPro" id="IPR003439">
    <property type="entry name" value="ABC_transporter-like_ATP-bd"/>
</dbReference>
<evidence type="ECO:0000259" key="10">
    <source>
        <dbReference type="PROSITE" id="PS51012"/>
    </source>
</evidence>
<feature type="domain" description="ABC transmembrane type-2" evidence="10">
    <location>
        <begin position="707"/>
        <end position="937"/>
    </location>
</feature>
<dbReference type="eggNOG" id="COG1129">
    <property type="taxonomic scope" value="Bacteria"/>
</dbReference>
<dbReference type="InterPro" id="IPR027417">
    <property type="entry name" value="P-loop_NTPase"/>
</dbReference>
<dbReference type="SUPFAM" id="SSF52540">
    <property type="entry name" value="P-loop containing nucleoside triphosphate hydrolases"/>
    <property type="match status" value="2"/>
</dbReference>
<evidence type="ECO:0000256" key="2">
    <source>
        <dbReference type="ARBA" id="ARBA00022692"/>
    </source>
</evidence>
<reference evidence="11 12" key="1">
    <citation type="submission" date="2012-02" db="EMBL/GenBank/DDBJ databases">
        <title>Shotgun genome sequence of Phaeospirillum photometricum DSM 122.</title>
        <authorList>
            <person name="Duquesne K."/>
            <person name="Sturgis J."/>
        </authorList>
    </citation>
    <scope>NUCLEOTIDE SEQUENCE [LARGE SCALE GENOMIC DNA]</scope>
    <source>
        <strain evidence="12">DSM122</strain>
    </source>
</reference>
<comment type="subcellular location">
    <subcellularLocation>
        <location evidence="1">Membrane</location>
        <topology evidence="1">Multi-pass membrane protein</topology>
    </subcellularLocation>
</comment>
<evidence type="ECO:0000313" key="11">
    <source>
        <dbReference type="EMBL" id="CCG07222.1"/>
    </source>
</evidence>
<dbReference type="PROSITE" id="PS51012">
    <property type="entry name" value="ABC_TM2"/>
    <property type="match status" value="1"/>
</dbReference>
<dbReference type="HOGENOM" id="CLU_000604_16_3_5"/>
<dbReference type="PANTHER" id="PTHR43038:SF4">
    <property type="entry name" value="RIBOSOME-ASSOCIATED ATPASE"/>
    <property type="match status" value="1"/>
</dbReference>
<dbReference type="KEGG" id="rpm:RSPPHO_00596"/>
<dbReference type="PROSITE" id="PS00211">
    <property type="entry name" value="ABC_TRANSPORTER_1"/>
    <property type="match status" value="1"/>
</dbReference>
<keyword evidence="3" id="KW-0547">Nucleotide-binding</keyword>
<name>H6SPV2_PARPM</name>
<feature type="domain" description="ABC transporter" evidence="9">
    <location>
        <begin position="32"/>
        <end position="267"/>
    </location>
</feature>
<feature type="transmembrane region" description="Helical" evidence="8">
    <location>
        <begin position="912"/>
        <end position="934"/>
    </location>
</feature>
<dbReference type="InterPro" id="IPR013525">
    <property type="entry name" value="ABC2_TM"/>
</dbReference>
<proteinExistence type="predicted"/>
<keyword evidence="5 8" id="KW-1133">Transmembrane helix</keyword>
<feature type="transmembrane region" description="Helical" evidence="8">
    <location>
        <begin position="852"/>
        <end position="870"/>
    </location>
</feature>
<feature type="transmembrane region" description="Helical" evidence="8">
    <location>
        <begin position="823"/>
        <end position="845"/>
    </location>
</feature>
<evidence type="ECO:0000256" key="4">
    <source>
        <dbReference type="ARBA" id="ARBA00022840"/>
    </source>
</evidence>
<dbReference type="GO" id="GO:0016887">
    <property type="term" value="F:ATP hydrolysis activity"/>
    <property type="evidence" value="ECO:0007669"/>
    <property type="project" value="InterPro"/>
</dbReference>
<dbReference type="Proteomes" id="UP000033220">
    <property type="component" value="Chromosome DSM 122"/>
</dbReference>
<keyword evidence="4 11" id="KW-0067">ATP-binding</keyword>
<dbReference type="NCBIfam" id="NF033858">
    <property type="entry name" value="ABC2_perm_RbbA"/>
    <property type="match status" value="1"/>
</dbReference>
<dbReference type="Pfam" id="PF00005">
    <property type="entry name" value="ABC_tran"/>
    <property type="match status" value="2"/>
</dbReference>
<evidence type="ECO:0000259" key="9">
    <source>
        <dbReference type="PROSITE" id="PS50893"/>
    </source>
</evidence>
<feature type="transmembrane region" description="Helical" evidence="8">
    <location>
        <begin position="589"/>
        <end position="607"/>
    </location>
</feature>
<dbReference type="STRING" id="1150469.RSPPHO_00596"/>
<dbReference type="GO" id="GO:0140359">
    <property type="term" value="F:ABC-type transporter activity"/>
    <property type="evidence" value="ECO:0007669"/>
    <property type="project" value="InterPro"/>
</dbReference>
<evidence type="ECO:0000256" key="8">
    <source>
        <dbReference type="SAM" id="Phobius"/>
    </source>
</evidence>
<evidence type="ECO:0000256" key="3">
    <source>
        <dbReference type="ARBA" id="ARBA00022741"/>
    </source>
</evidence>
<feature type="transmembrane region" description="Helical" evidence="8">
    <location>
        <begin position="794"/>
        <end position="817"/>
    </location>
</feature>
<feature type="region of interest" description="Disordered" evidence="7">
    <location>
        <begin position="1"/>
        <end position="26"/>
    </location>
</feature>
<keyword evidence="2 8" id="KW-0812">Transmembrane</keyword>
<evidence type="ECO:0000256" key="5">
    <source>
        <dbReference type="ARBA" id="ARBA00022989"/>
    </source>
</evidence>
<dbReference type="eggNOG" id="COG0842">
    <property type="taxonomic scope" value="Bacteria"/>
</dbReference>
<dbReference type="InterPro" id="IPR003593">
    <property type="entry name" value="AAA+_ATPase"/>
</dbReference>
<feature type="transmembrane region" description="Helical" evidence="8">
    <location>
        <begin position="739"/>
        <end position="764"/>
    </location>
</feature>
<dbReference type="GO" id="GO:0016020">
    <property type="term" value="C:membrane"/>
    <property type="evidence" value="ECO:0007669"/>
    <property type="project" value="UniProtKB-SubCell"/>
</dbReference>
<feature type="domain" description="ABC transporter" evidence="9">
    <location>
        <begin position="297"/>
        <end position="527"/>
    </location>
</feature>
<evidence type="ECO:0000256" key="7">
    <source>
        <dbReference type="SAM" id="MobiDB-lite"/>
    </source>
</evidence>
<dbReference type="EMBL" id="HE663493">
    <property type="protein sequence ID" value="CCG07222.1"/>
    <property type="molecule type" value="Genomic_DNA"/>
</dbReference>
<dbReference type="Gene3D" id="3.40.1710.10">
    <property type="entry name" value="abc type-2 transporter like domain"/>
    <property type="match status" value="1"/>
</dbReference>
<evidence type="ECO:0000313" key="12">
    <source>
        <dbReference type="Proteomes" id="UP000033220"/>
    </source>
</evidence>
<keyword evidence="12" id="KW-1185">Reference proteome</keyword>
<dbReference type="CDD" id="cd03230">
    <property type="entry name" value="ABC_DR_subfamily_A"/>
    <property type="match status" value="2"/>
</dbReference>
<gene>
    <name evidence="11" type="ORF">RSPPHO_00596</name>
</gene>
<evidence type="ECO:0000256" key="6">
    <source>
        <dbReference type="ARBA" id="ARBA00023136"/>
    </source>
</evidence>
<accession>H6SPV2</accession>
<dbReference type="Gene3D" id="3.40.50.300">
    <property type="entry name" value="P-loop containing nucleotide triphosphate hydrolases"/>
    <property type="match status" value="2"/>
</dbReference>
<dbReference type="InterPro" id="IPR047817">
    <property type="entry name" value="ABC2_TM_bact-type"/>
</dbReference>
<dbReference type="GO" id="GO:0005524">
    <property type="term" value="F:ATP binding"/>
    <property type="evidence" value="ECO:0007669"/>
    <property type="project" value="UniProtKB-KW"/>
</dbReference>
<dbReference type="Pfam" id="PF12698">
    <property type="entry name" value="ABC2_membrane_3"/>
    <property type="match status" value="1"/>
</dbReference>
<dbReference type="PATRIC" id="fig|1150469.3.peg.697"/>
<dbReference type="PROSITE" id="PS50893">
    <property type="entry name" value="ABC_TRANSPORTER_2"/>
    <property type="match status" value="2"/>
</dbReference>
<dbReference type="InterPro" id="IPR047651">
    <property type="entry name" value="ABC2_perm_RbbA"/>
</dbReference>
<keyword evidence="6 8" id="KW-0472">Membrane</keyword>
<dbReference type="SMART" id="SM00382">
    <property type="entry name" value="AAA"/>
    <property type="match status" value="2"/>
</dbReference>